<keyword evidence="1" id="KW-0812">Transmembrane</keyword>
<reference evidence="2 3" key="1">
    <citation type="submission" date="2019-11" db="EMBL/GenBank/DDBJ databases">
        <title>Genome sequences of 17 halophilic strains isolated from different environments.</title>
        <authorList>
            <person name="Furrow R.E."/>
        </authorList>
    </citation>
    <scope>NUCLEOTIDE SEQUENCE [LARGE SCALE GENOMIC DNA]</scope>
    <source>
        <strain evidence="2 3">22506_14_FS</strain>
    </source>
</reference>
<dbReference type="EMBL" id="WMEY01000005">
    <property type="protein sequence ID" value="MYL65118.1"/>
    <property type="molecule type" value="Genomic_DNA"/>
</dbReference>
<evidence type="ECO:0000313" key="3">
    <source>
        <dbReference type="Proteomes" id="UP000447833"/>
    </source>
</evidence>
<protein>
    <submittedName>
        <fullName evidence="2">Uncharacterized protein</fullName>
    </submittedName>
</protein>
<dbReference type="AlphaFoldDB" id="A0A845F2Y5"/>
<comment type="caution">
    <text evidence="2">The sequence shown here is derived from an EMBL/GenBank/DDBJ whole genome shotgun (WGS) entry which is preliminary data.</text>
</comment>
<dbReference type="RefSeq" id="WP_160920485.1">
    <property type="nucleotide sequence ID" value="NZ_WMEY01000005.1"/>
</dbReference>
<organism evidence="2 3">
    <name type="scientific">Guptibacillus hwajinpoensis</name>
    <dbReference type="NCBI Taxonomy" id="208199"/>
    <lineage>
        <taxon>Bacteria</taxon>
        <taxon>Bacillati</taxon>
        <taxon>Bacillota</taxon>
        <taxon>Bacilli</taxon>
        <taxon>Bacillales</taxon>
        <taxon>Guptibacillaceae</taxon>
        <taxon>Guptibacillus</taxon>
    </lineage>
</organism>
<feature type="transmembrane region" description="Helical" evidence="1">
    <location>
        <begin position="73"/>
        <end position="91"/>
    </location>
</feature>
<evidence type="ECO:0000313" key="2">
    <source>
        <dbReference type="EMBL" id="MYL65118.1"/>
    </source>
</evidence>
<name>A0A845F2Y5_9BACL</name>
<sequence length="116" mass="12718">MFEIIDALVPTFIAFGFPLAAYIIGYVKMSEAERKEVRETFLTLKSLFTGGFIGLGLFVVAIGDALTINSLKVVGLLFLIPGTVFTSVIVWKRSKVKGITTVLLLSVVIYFWGLPV</sequence>
<proteinExistence type="predicted"/>
<accession>A0A845F2Y5</accession>
<feature type="transmembrane region" description="Helical" evidence="1">
    <location>
        <begin position="98"/>
        <end position="114"/>
    </location>
</feature>
<dbReference type="Proteomes" id="UP000447833">
    <property type="component" value="Unassembled WGS sequence"/>
</dbReference>
<feature type="transmembrane region" description="Helical" evidence="1">
    <location>
        <begin position="7"/>
        <end position="27"/>
    </location>
</feature>
<keyword evidence="1" id="KW-1133">Transmembrane helix</keyword>
<evidence type="ECO:0000256" key="1">
    <source>
        <dbReference type="SAM" id="Phobius"/>
    </source>
</evidence>
<keyword evidence="1" id="KW-0472">Membrane</keyword>
<feature type="transmembrane region" description="Helical" evidence="1">
    <location>
        <begin position="47"/>
        <end position="67"/>
    </location>
</feature>
<gene>
    <name evidence="2" type="ORF">GLW07_17305</name>
</gene>